<gene>
    <name evidence="1" type="ORF">MLD38_002854</name>
</gene>
<reference evidence="2" key="1">
    <citation type="journal article" date="2023" name="Front. Plant Sci.">
        <title>Chromosomal-level genome assembly of Melastoma candidum provides insights into trichome evolution.</title>
        <authorList>
            <person name="Zhong Y."/>
            <person name="Wu W."/>
            <person name="Sun C."/>
            <person name="Zou P."/>
            <person name="Liu Y."/>
            <person name="Dai S."/>
            <person name="Zhou R."/>
        </authorList>
    </citation>
    <scope>NUCLEOTIDE SEQUENCE [LARGE SCALE GENOMIC DNA]</scope>
</reference>
<dbReference type="EMBL" id="CM042881">
    <property type="protein sequence ID" value="KAI4384743.1"/>
    <property type="molecule type" value="Genomic_DNA"/>
</dbReference>
<evidence type="ECO:0000313" key="1">
    <source>
        <dbReference type="EMBL" id="KAI4384743.1"/>
    </source>
</evidence>
<comment type="caution">
    <text evidence="1">The sequence shown here is derived from an EMBL/GenBank/DDBJ whole genome shotgun (WGS) entry which is preliminary data.</text>
</comment>
<evidence type="ECO:0000313" key="2">
    <source>
        <dbReference type="Proteomes" id="UP001057402"/>
    </source>
</evidence>
<dbReference type="Proteomes" id="UP001057402">
    <property type="component" value="Chromosome 2"/>
</dbReference>
<keyword evidence="2" id="KW-1185">Reference proteome</keyword>
<organism evidence="1 2">
    <name type="scientific">Melastoma candidum</name>
    <dbReference type="NCBI Taxonomy" id="119954"/>
    <lineage>
        <taxon>Eukaryota</taxon>
        <taxon>Viridiplantae</taxon>
        <taxon>Streptophyta</taxon>
        <taxon>Embryophyta</taxon>
        <taxon>Tracheophyta</taxon>
        <taxon>Spermatophyta</taxon>
        <taxon>Magnoliopsida</taxon>
        <taxon>eudicotyledons</taxon>
        <taxon>Gunneridae</taxon>
        <taxon>Pentapetalae</taxon>
        <taxon>rosids</taxon>
        <taxon>malvids</taxon>
        <taxon>Myrtales</taxon>
        <taxon>Melastomataceae</taxon>
        <taxon>Melastomatoideae</taxon>
        <taxon>Melastomateae</taxon>
        <taxon>Melastoma</taxon>
    </lineage>
</organism>
<accession>A0ACB9S296</accession>
<protein>
    <submittedName>
        <fullName evidence="1">Uncharacterized protein</fullName>
    </submittedName>
</protein>
<proteinExistence type="predicted"/>
<sequence length="248" mass="28053">MFPPPNNNDPFFIPYSGDSDDPPQQPAYPYYLDLPPDSAPAEFAAGFPFHHEEINAGCSSQREAAEINVDDIDGDRKKKHREIERLRRKEMTVLYSNLRSVVPPEYMKRKRSASDLMNEAKNYIKDMEEKVKELSITRDELKKSSNRDIASGSSGSSSNFIEVGPWSEGVEIIISRHVAPEECLRLSAIIEALGHEGLNVVSWVSNREGYRIIYTIHCEISGTGGHDLTQLKLWLTDLVACCIERHDM</sequence>
<name>A0ACB9S296_9MYRT</name>